<dbReference type="PROSITE" id="PS50109">
    <property type="entry name" value="HIS_KIN"/>
    <property type="match status" value="1"/>
</dbReference>
<dbReference type="InterPro" id="IPR036890">
    <property type="entry name" value="HATPase_C_sf"/>
</dbReference>
<dbReference type="SUPFAM" id="SSF49785">
    <property type="entry name" value="Galactose-binding domain-like"/>
    <property type="match status" value="1"/>
</dbReference>
<keyword evidence="5" id="KW-0472">Membrane</keyword>
<dbReference type="GO" id="GO:0000160">
    <property type="term" value="P:phosphorelay signal transduction system"/>
    <property type="evidence" value="ECO:0007669"/>
    <property type="project" value="UniProtKB-KW"/>
</dbReference>
<evidence type="ECO:0000256" key="1">
    <source>
        <dbReference type="ARBA" id="ARBA00022679"/>
    </source>
</evidence>
<dbReference type="InterPro" id="IPR003594">
    <property type="entry name" value="HATPase_dom"/>
</dbReference>
<feature type="transmembrane region" description="Helical" evidence="5">
    <location>
        <begin position="232"/>
        <end position="251"/>
    </location>
</feature>
<keyword evidence="5" id="KW-1133">Transmembrane helix</keyword>
<dbReference type="Gene3D" id="3.30.565.10">
    <property type="entry name" value="Histidine kinase-like ATPase, C-terminal domain"/>
    <property type="match status" value="1"/>
</dbReference>
<evidence type="ECO:0000256" key="3">
    <source>
        <dbReference type="ARBA" id="ARBA00023012"/>
    </source>
</evidence>
<proteinExistence type="predicted"/>
<feature type="coiled-coil region" evidence="4">
    <location>
        <begin position="432"/>
        <end position="473"/>
    </location>
</feature>
<comment type="caution">
    <text evidence="7">The sequence shown here is derived from an EMBL/GenBank/DDBJ whole genome shotgun (WGS) entry which is preliminary data.</text>
</comment>
<dbReference type="InterPro" id="IPR050482">
    <property type="entry name" value="Sensor_HK_TwoCompSys"/>
</dbReference>
<gene>
    <name evidence="7" type="ORF">D8I35_07875</name>
</gene>
<keyword evidence="8" id="KW-1185">Reference proteome</keyword>
<dbReference type="GO" id="GO:0016301">
    <property type="term" value="F:kinase activity"/>
    <property type="evidence" value="ECO:0007669"/>
    <property type="project" value="UniProtKB-KW"/>
</dbReference>
<dbReference type="InterPro" id="IPR005467">
    <property type="entry name" value="His_kinase_dom"/>
</dbReference>
<evidence type="ECO:0000313" key="7">
    <source>
        <dbReference type="EMBL" id="RMX06441.1"/>
    </source>
</evidence>
<keyword evidence="5" id="KW-0812">Transmembrane</keyword>
<dbReference type="InterPro" id="IPR008979">
    <property type="entry name" value="Galactose-bd-like_sf"/>
</dbReference>
<keyword evidence="2" id="KW-0418">Kinase</keyword>
<feature type="transmembrane region" description="Helical" evidence="5">
    <location>
        <begin position="320"/>
        <end position="336"/>
    </location>
</feature>
<evidence type="ECO:0000256" key="4">
    <source>
        <dbReference type="SAM" id="Coils"/>
    </source>
</evidence>
<sequence>MPPMPNQPLSAPSRFPHSFWMLGHAYPNGRGGRARPGKVTALAILLLLTVAAIVLGSTWYERHLIANSKLVPVTRVLALPDSQGFGAPSGQVGPSWQALDWQNVELPHAWRRDWPGHEGHAWYGISIQIPQNWSGDDLALMVSSASMAHEVFWDSQLIGRDLSLEEPLSRSWNHPSYWRLKTSAGQQHHLLIGVTGYARHGGGLGTVYVGDALDVLRLYQLTEWKRQQLQQFSLGMLLALCVIFTVIWFNWPLHAYYGWYSLMLLGWVGYGYNYIAAAPGWFGSTRAFHGFLIATLLVFIGALWMFSWTLLRRSSLRKSMALWAGLGTLMALLLGVPSDTRWQDDIQLAALLVCMLMGVLSMLQWLAFAWHTRTAESVILSSAVSLVGLTVIHEVAAMQGWLHSPRYFTLLLSTMMLMGIGFVLAQRLARSLEREHHYKQELQTQIEEAEERLRQAMLQNRELEIQKARLEERGRMVRDLHDGLGSTLTGSIARWSTWPSAAVRADEVVDVFQQIHNELRLILETGTITDPHDFMALFANTRLRLQRALENAQIRSQWRTEGLEALCLKPEKALPILRLLQEALTNVIKHSAATIVQIQLIQRAGQLHLHVRDNGAGMALGRMTSEEMTTDGRARGMGLAGMRQRVRELGGAFCIDTAPGEGCHVHVSILLESPAGAVPSQPPAQSGWT</sequence>
<dbReference type="Proteomes" id="UP000278006">
    <property type="component" value="Unassembled WGS sequence"/>
</dbReference>
<feature type="transmembrane region" description="Helical" evidence="5">
    <location>
        <begin position="348"/>
        <end position="371"/>
    </location>
</feature>
<dbReference type="CDD" id="cd16917">
    <property type="entry name" value="HATPase_UhpB-NarQ-NarX-like"/>
    <property type="match status" value="1"/>
</dbReference>
<evidence type="ECO:0000313" key="8">
    <source>
        <dbReference type="Proteomes" id="UP000278006"/>
    </source>
</evidence>
<feature type="transmembrane region" description="Helical" evidence="5">
    <location>
        <begin position="39"/>
        <end position="60"/>
    </location>
</feature>
<feature type="transmembrane region" description="Helical" evidence="5">
    <location>
        <begin position="287"/>
        <end position="308"/>
    </location>
</feature>
<dbReference type="Gene3D" id="2.60.120.260">
    <property type="entry name" value="Galactose-binding domain-like"/>
    <property type="match status" value="1"/>
</dbReference>
<protein>
    <recommendedName>
        <fullName evidence="6">Histidine kinase domain-containing protein</fullName>
    </recommendedName>
</protein>
<accession>A0A3M6QU85</accession>
<dbReference type="Gene3D" id="1.20.5.1930">
    <property type="match status" value="1"/>
</dbReference>
<name>A0A3M6QU85_9BURK</name>
<keyword evidence="1" id="KW-0808">Transferase</keyword>
<dbReference type="EMBL" id="RDQO01000002">
    <property type="protein sequence ID" value="RMX06441.1"/>
    <property type="molecule type" value="Genomic_DNA"/>
</dbReference>
<evidence type="ECO:0000256" key="5">
    <source>
        <dbReference type="SAM" id="Phobius"/>
    </source>
</evidence>
<keyword evidence="3" id="KW-0902">Two-component regulatory system</keyword>
<feature type="domain" description="Histidine kinase" evidence="6">
    <location>
        <begin position="576"/>
        <end position="673"/>
    </location>
</feature>
<dbReference type="Pfam" id="PF02518">
    <property type="entry name" value="HATPase_c"/>
    <property type="match status" value="1"/>
</dbReference>
<feature type="transmembrane region" description="Helical" evidence="5">
    <location>
        <begin position="377"/>
        <end position="395"/>
    </location>
</feature>
<feature type="transmembrane region" description="Helical" evidence="5">
    <location>
        <begin position="257"/>
        <end position="275"/>
    </location>
</feature>
<dbReference type="AlphaFoldDB" id="A0A3M6QU85"/>
<dbReference type="PANTHER" id="PTHR24421">
    <property type="entry name" value="NITRATE/NITRITE SENSOR PROTEIN NARX-RELATED"/>
    <property type="match status" value="1"/>
</dbReference>
<dbReference type="SMART" id="SM00387">
    <property type="entry name" value="HATPase_c"/>
    <property type="match status" value="1"/>
</dbReference>
<dbReference type="SUPFAM" id="SSF55874">
    <property type="entry name" value="ATPase domain of HSP90 chaperone/DNA topoisomerase II/histidine kinase"/>
    <property type="match status" value="1"/>
</dbReference>
<reference evidence="7 8" key="1">
    <citation type="submission" date="2018-10" db="EMBL/GenBank/DDBJ databases">
        <title>Draft genome of Cortibacter populi DSM10536.</title>
        <authorList>
            <person name="Bernier A.-M."/>
            <person name="Bernard K."/>
        </authorList>
    </citation>
    <scope>NUCLEOTIDE SEQUENCE [LARGE SCALE GENOMIC DNA]</scope>
    <source>
        <strain evidence="7 8">DSM 105136</strain>
    </source>
</reference>
<organism evidence="7 8">
    <name type="scientific">Corticibacter populi</name>
    <dbReference type="NCBI Taxonomy" id="1550736"/>
    <lineage>
        <taxon>Bacteria</taxon>
        <taxon>Pseudomonadati</taxon>
        <taxon>Pseudomonadota</taxon>
        <taxon>Betaproteobacteria</taxon>
        <taxon>Burkholderiales</taxon>
        <taxon>Comamonadaceae</taxon>
        <taxon>Corticibacter</taxon>
    </lineage>
</organism>
<feature type="transmembrane region" description="Helical" evidence="5">
    <location>
        <begin position="407"/>
        <end position="425"/>
    </location>
</feature>
<keyword evidence="4" id="KW-0175">Coiled coil</keyword>
<dbReference type="PANTHER" id="PTHR24421:SF58">
    <property type="entry name" value="SIGNAL TRANSDUCTION HISTIDINE-PROTEIN KINASE_PHOSPHATASE UHPB"/>
    <property type="match status" value="1"/>
</dbReference>
<evidence type="ECO:0000256" key="2">
    <source>
        <dbReference type="ARBA" id="ARBA00022777"/>
    </source>
</evidence>
<evidence type="ECO:0000259" key="6">
    <source>
        <dbReference type="PROSITE" id="PS50109"/>
    </source>
</evidence>